<dbReference type="Proteomes" id="UP000198832">
    <property type="component" value="Unassembled WGS sequence"/>
</dbReference>
<accession>A0A1I1MYR5</accession>
<dbReference type="InterPro" id="IPR001608">
    <property type="entry name" value="Ala_racemase_N"/>
</dbReference>
<dbReference type="Pfam" id="PF01168">
    <property type="entry name" value="Ala_racemase_N"/>
    <property type="match status" value="1"/>
</dbReference>
<feature type="domain" description="Alanine racemase N-terminal" evidence="1">
    <location>
        <begin position="12"/>
        <end position="157"/>
    </location>
</feature>
<dbReference type="SUPFAM" id="SSF51419">
    <property type="entry name" value="PLP-binding barrel"/>
    <property type="match status" value="1"/>
</dbReference>
<dbReference type="AlphaFoldDB" id="A0A1I1MYR5"/>
<dbReference type="RefSeq" id="WP_091125994.1">
    <property type="nucleotide sequence ID" value="NZ_FOLB01000014.1"/>
</dbReference>
<dbReference type="Gene3D" id="3.20.20.10">
    <property type="entry name" value="Alanine racemase"/>
    <property type="match status" value="1"/>
</dbReference>
<evidence type="ECO:0000313" key="2">
    <source>
        <dbReference type="EMBL" id="SFC90527.1"/>
    </source>
</evidence>
<gene>
    <name evidence="2" type="ORF">SAMN04487968_1145</name>
</gene>
<dbReference type="PROSITE" id="PS00395">
    <property type="entry name" value="ALANINE_RACEMASE"/>
    <property type="match status" value="1"/>
</dbReference>
<proteinExistence type="predicted"/>
<protein>
    <submittedName>
        <fullName evidence="2">Alanine racemase</fullName>
    </submittedName>
</protein>
<dbReference type="InterPro" id="IPR020622">
    <property type="entry name" value="Ala_racemase_pyridoxalP-BS"/>
</dbReference>
<dbReference type="STRING" id="574651.SAMN04487968_1145"/>
<keyword evidence="3" id="KW-1185">Reference proteome</keyword>
<evidence type="ECO:0000313" key="3">
    <source>
        <dbReference type="Proteomes" id="UP000198832"/>
    </source>
</evidence>
<reference evidence="2 3" key="1">
    <citation type="submission" date="2016-10" db="EMBL/GenBank/DDBJ databases">
        <authorList>
            <person name="de Groot N.N."/>
        </authorList>
    </citation>
    <scope>NUCLEOTIDE SEQUENCE [LARGE SCALE GENOMIC DNA]</scope>
    <source>
        <strain evidence="2 3">CGMCC 1.7056</strain>
    </source>
</reference>
<evidence type="ECO:0000259" key="1">
    <source>
        <dbReference type="Pfam" id="PF01168"/>
    </source>
</evidence>
<sequence>MSLDLRVDGPRWRHHLRSVAGSTPGLVPVAKGNGYGLGLGSLARRAEWLGVDTLAVGTYDELLEVAQRFPGDLLVLTPWRPWVAPLAPELRKRVIHTVSRPDDLGALTTQEPGARVVLERMTSMRRHGLSAAELWDLAPVARRRARVEGVAIHLPMTGANGPEVMRLMDDVVGAEANAVWVSHLTTAELSRLQSAYPDITVRPRVGTGLWLGDRGALEVTAKVLDVHALSRGDSYGYRQRRLTSTQPGGHLVIASGGTAHGIGLAAPSGSGGLRGRAAVAAKGGLETLGVLRSPYLLDGKPLHFAEPPHMQASMLLLPRGARVPEVGEALGVRVRYTATTFDSVTIS</sequence>
<name>A0A1I1MYR5_9ACTN</name>
<dbReference type="OrthoDB" id="2986620at2"/>
<dbReference type="InterPro" id="IPR029066">
    <property type="entry name" value="PLP-binding_barrel"/>
</dbReference>
<organism evidence="2 3">
    <name type="scientific">Nocardioides terrae</name>
    <dbReference type="NCBI Taxonomy" id="574651"/>
    <lineage>
        <taxon>Bacteria</taxon>
        <taxon>Bacillati</taxon>
        <taxon>Actinomycetota</taxon>
        <taxon>Actinomycetes</taxon>
        <taxon>Propionibacteriales</taxon>
        <taxon>Nocardioidaceae</taxon>
        <taxon>Nocardioides</taxon>
    </lineage>
</organism>
<dbReference type="EMBL" id="FOLB01000014">
    <property type="protein sequence ID" value="SFC90527.1"/>
    <property type="molecule type" value="Genomic_DNA"/>
</dbReference>